<proteinExistence type="predicted"/>
<evidence type="ECO:0000313" key="1">
    <source>
        <dbReference type="EMBL" id="JAD60471.1"/>
    </source>
</evidence>
<organism evidence="1">
    <name type="scientific">Arundo donax</name>
    <name type="common">Giant reed</name>
    <name type="synonym">Donax arundinaceus</name>
    <dbReference type="NCBI Taxonomy" id="35708"/>
    <lineage>
        <taxon>Eukaryota</taxon>
        <taxon>Viridiplantae</taxon>
        <taxon>Streptophyta</taxon>
        <taxon>Embryophyta</taxon>
        <taxon>Tracheophyta</taxon>
        <taxon>Spermatophyta</taxon>
        <taxon>Magnoliopsida</taxon>
        <taxon>Liliopsida</taxon>
        <taxon>Poales</taxon>
        <taxon>Poaceae</taxon>
        <taxon>PACMAD clade</taxon>
        <taxon>Arundinoideae</taxon>
        <taxon>Arundineae</taxon>
        <taxon>Arundo</taxon>
    </lineage>
</organism>
<protein>
    <submittedName>
        <fullName evidence="1">Uncharacterized protein</fullName>
    </submittedName>
</protein>
<dbReference type="AlphaFoldDB" id="A0A0A9BAW4"/>
<dbReference type="EMBL" id="GBRH01237424">
    <property type="protein sequence ID" value="JAD60471.1"/>
    <property type="molecule type" value="Transcribed_RNA"/>
</dbReference>
<sequence length="37" mass="4063">MNDLTNSTVCINGGKDRMVTNTMVSISRHTVENHGKT</sequence>
<name>A0A0A9BAW4_ARUDO</name>
<reference evidence="1" key="1">
    <citation type="submission" date="2014-09" db="EMBL/GenBank/DDBJ databases">
        <authorList>
            <person name="Magalhaes I.L.F."/>
            <person name="Oliveira U."/>
            <person name="Santos F.R."/>
            <person name="Vidigal T.H.D.A."/>
            <person name="Brescovit A.D."/>
            <person name="Santos A.J."/>
        </authorList>
    </citation>
    <scope>NUCLEOTIDE SEQUENCE</scope>
    <source>
        <tissue evidence="1">Shoot tissue taken approximately 20 cm above the soil surface</tissue>
    </source>
</reference>
<reference evidence="1" key="2">
    <citation type="journal article" date="2015" name="Data Brief">
        <title>Shoot transcriptome of the giant reed, Arundo donax.</title>
        <authorList>
            <person name="Barrero R.A."/>
            <person name="Guerrero F.D."/>
            <person name="Moolhuijzen P."/>
            <person name="Goolsby J.A."/>
            <person name="Tidwell J."/>
            <person name="Bellgard S.E."/>
            <person name="Bellgard M.I."/>
        </authorList>
    </citation>
    <scope>NUCLEOTIDE SEQUENCE</scope>
    <source>
        <tissue evidence="1">Shoot tissue taken approximately 20 cm above the soil surface</tissue>
    </source>
</reference>
<accession>A0A0A9BAW4</accession>